<reference evidence="3" key="2">
    <citation type="submission" date="2021-04" db="EMBL/GenBank/DDBJ databases">
        <authorList>
            <person name="Gilroy R."/>
        </authorList>
    </citation>
    <scope>NUCLEOTIDE SEQUENCE</scope>
    <source>
        <strain evidence="3">8470</strain>
    </source>
</reference>
<protein>
    <submittedName>
        <fullName evidence="3">DUF4627 domain-containing protein</fullName>
    </submittedName>
</protein>
<reference evidence="3" key="1">
    <citation type="journal article" date="2021" name="PeerJ">
        <title>Extensive microbial diversity within the chicken gut microbiome revealed by metagenomics and culture.</title>
        <authorList>
            <person name="Gilroy R."/>
            <person name="Ravi A."/>
            <person name="Getino M."/>
            <person name="Pursley I."/>
            <person name="Horton D.L."/>
            <person name="Alikhan N.F."/>
            <person name="Baker D."/>
            <person name="Gharbi K."/>
            <person name="Hall N."/>
            <person name="Watson M."/>
            <person name="Adriaenssens E.M."/>
            <person name="Foster-Nyarko E."/>
            <person name="Jarju S."/>
            <person name="Secka A."/>
            <person name="Antonio M."/>
            <person name="Oren A."/>
            <person name="Chaudhuri R.R."/>
            <person name="La Ragione R."/>
            <person name="Hildebrand F."/>
            <person name="Pallen M.J."/>
        </authorList>
    </citation>
    <scope>NUCLEOTIDE SEQUENCE</scope>
    <source>
        <strain evidence="3">8470</strain>
    </source>
</reference>
<feature type="chain" id="PRO_5038014279" evidence="1">
    <location>
        <begin position="20"/>
        <end position="220"/>
    </location>
</feature>
<organism evidence="3 4">
    <name type="scientific">Candidatus Phocaeicola excrementipullorum</name>
    <dbReference type="NCBI Taxonomy" id="2838731"/>
    <lineage>
        <taxon>Bacteria</taxon>
        <taxon>Pseudomonadati</taxon>
        <taxon>Bacteroidota</taxon>
        <taxon>Bacteroidia</taxon>
        <taxon>Bacteroidales</taxon>
        <taxon>Bacteroidaceae</taxon>
        <taxon>Phocaeicola</taxon>
    </lineage>
</organism>
<evidence type="ECO:0000256" key="1">
    <source>
        <dbReference type="SAM" id="SignalP"/>
    </source>
</evidence>
<sequence length="220" mass="24448">MKKTFVLAALSFLAIGMNAQNLIKNGTFDTPLNAETYESVPASADWFVMDKTSGATTITPVKDDEKHGNAVQIENTTDNSWYKAFLAQRLEGAEKGVYTLSFEAKALTEGAQVRFFICDSKLKTFIMRDQFDLTDESSKNQSATAFSRVINKPGKWMKVTAKFDLAKTVDNFASVKSVEAKGNKITESAISDEMLKDLIVVIELQKKDSKMMIDNVTLQK</sequence>
<comment type="caution">
    <text evidence="3">The sequence shown here is derived from an EMBL/GenBank/DDBJ whole genome shotgun (WGS) entry which is preliminary data.</text>
</comment>
<keyword evidence="1" id="KW-0732">Signal</keyword>
<evidence type="ECO:0000259" key="2">
    <source>
        <dbReference type="Pfam" id="PF15425"/>
    </source>
</evidence>
<dbReference type="SUPFAM" id="SSF49785">
    <property type="entry name" value="Galactose-binding domain-like"/>
    <property type="match status" value="1"/>
</dbReference>
<dbReference type="AlphaFoldDB" id="A0A948X222"/>
<evidence type="ECO:0000313" key="3">
    <source>
        <dbReference type="EMBL" id="MBU3855569.1"/>
    </source>
</evidence>
<dbReference type="InterPro" id="IPR008979">
    <property type="entry name" value="Galactose-bd-like_sf"/>
</dbReference>
<name>A0A948X222_9BACT</name>
<dbReference type="EMBL" id="JAHLFJ010000032">
    <property type="protein sequence ID" value="MBU3855569.1"/>
    <property type="molecule type" value="Genomic_DNA"/>
</dbReference>
<accession>A0A948X222</accession>
<dbReference type="Pfam" id="PF15425">
    <property type="entry name" value="DUF4627"/>
    <property type="match status" value="1"/>
</dbReference>
<dbReference type="Proteomes" id="UP000784286">
    <property type="component" value="Unassembled WGS sequence"/>
</dbReference>
<dbReference type="Gene3D" id="2.60.120.260">
    <property type="entry name" value="Galactose-binding domain-like"/>
    <property type="match status" value="1"/>
</dbReference>
<proteinExistence type="predicted"/>
<feature type="domain" description="DUF4627" evidence="2">
    <location>
        <begin position="21"/>
        <end position="218"/>
    </location>
</feature>
<evidence type="ECO:0000313" key="4">
    <source>
        <dbReference type="Proteomes" id="UP000784286"/>
    </source>
</evidence>
<gene>
    <name evidence="3" type="ORF">H9928_03250</name>
</gene>
<dbReference type="InterPro" id="IPR027959">
    <property type="entry name" value="DUF4627"/>
</dbReference>
<feature type="signal peptide" evidence="1">
    <location>
        <begin position="1"/>
        <end position="19"/>
    </location>
</feature>